<evidence type="ECO:0000256" key="12">
    <source>
        <dbReference type="ARBA" id="ARBA00047973"/>
    </source>
</evidence>
<evidence type="ECO:0000256" key="3">
    <source>
        <dbReference type="ARBA" id="ARBA00008621"/>
    </source>
</evidence>
<proteinExistence type="inferred from homology"/>
<dbReference type="AlphaFoldDB" id="A0A918CCM1"/>
<evidence type="ECO:0000256" key="7">
    <source>
        <dbReference type="ARBA" id="ARBA00016549"/>
    </source>
</evidence>
<evidence type="ECO:0000256" key="11">
    <source>
        <dbReference type="ARBA" id="ARBA00032305"/>
    </source>
</evidence>
<comment type="catalytic activity">
    <reaction evidence="12">
        <text>oxaloacetate + H(+) = pyruvate + CO2</text>
        <dbReference type="Rhea" id="RHEA:15641"/>
        <dbReference type="ChEBI" id="CHEBI:15361"/>
        <dbReference type="ChEBI" id="CHEBI:15378"/>
        <dbReference type="ChEBI" id="CHEBI:16452"/>
        <dbReference type="ChEBI" id="CHEBI:16526"/>
        <dbReference type="EC" id="4.1.1.112"/>
    </reaction>
</comment>
<organism evidence="14 15">
    <name type="scientific">Agromyces mediolanus</name>
    <name type="common">Corynebacterium mediolanum</name>
    <dbReference type="NCBI Taxonomy" id="41986"/>
    <lineage>
        <taxon>Bacteria</taxon>
        <taxon>Bacillati</taxon>
        <taxon>Actinomycetota</taxon>
        <taxon>Actinomycetes</taxon>
        <taxon>Micrococcales</taxon>
        <taxon>Microbacteriaceae</taxon>
        <taxon>Agromyces</taxon>
    </lineage>
</organism>
<evidence type="ECO:0000256" key="13">
    <source>
        <dbReference type="PIRSR" id="PIRSR605493-1"/>
    </source>
</evidence>
<comment type="similarity">
    <text evidence="3">Belongs to the class II aldolase/RraA-like family.</text>
</comment>
<keyword evidence="13" id="KW-0479">Metal-binding</keyword>
<reference evidence="14" key="2">
    <citation type="submission" date="2020-09" db="EMBL/GenBank/DDBJ databases">
        <authorList>
            <person name="Sun Q."/>
            <person name="Ohkuma M."/>
        </authorList>
    </citation>
    <scope>NUCLEOTIDE SEQUENCE</scope>
    <source>
        <strain evidence="14">JCM 3346</strain>
    </source>
</reference>
<dbReference type="CDD" id="cd16841">
    <property type="entry name" value="RraA_family"/>
    <property type="match status" value="1"/>
</dbReference>
<evidence type="ECO:0000256" key="1">
    <source>
        <dbReference type="ARBA" id="ARBA00001342"/>
    </source>
</evidence>
<accession>A0A918CCM1</accession>
<name>A0A918CCM1_AGRME</name>
<sequence length="228" mass="23533">MFFHTGTAPASLPQPLREKLERLSFPTLGHYLEEGFVDPEVRRIVAAGGRIIGTAFTVRTTASDSTALHHAAGLIGAGQVLVLDTGGDRRHAPLGEVVAAQLVARGAAGAVVDGVVTDVDEITELGLTVHARGTSMLTTKLHGIDAGGVNVPVTCGGVVVHPGDVVLADANGVLVVPVEVLERLVDLALEDDAEEPDLIADLRRGEPLGSLTGASDTVAELLARTTPQ</sequence>
<evidence type="ECO:0000313" key="14">
    <source>
        <dbReference type="EMBL" id="GGR17643.1"/>
    </source>
</evidence>
<dbReference type="EC" id="4.1.3.17" evidence="5"/>
<comment type="subunit">
    <text evidence="4">Homotrimer.</text>
</comment>
<evidence type="ECO:0000256" key="5">
    <source>
        <dbReference type="ARBA" id="ARBA00012213"/>
    </source>
</evidence>
<dbReference type="GO" id="GO:0008948">
    <property type="term" value="F:oxaloacetate decarboxylase activity"/>
    <property type="evidence" value="ECO:0007669"/>
    <property type="project" value="UniProtKB-EC"/>
</dbReference>
<keyword evidence="15" id="KW-1185">Reference proteome</keyword>
<dbReference type="SUPFAM" id="SSF89562">
    <property type="entry name" value="RraA-like"/>
    <property type="match status" value="1"/>
</dbReference>
<comment type="cofactor">
    <cofactor evidence="2">
        <name>a divalent metal cation</name>
        <dbReference type="ChEBI" id="CHEBI:60240"/>
    </cofactor>
</comment>
<evidence type="ECO:0000313" key="15">
    <source>
        <dbReference type="Proteomes" id="UP000610303"/>
    </source>
</evidence>
<dbReference type="Gene3D" id="3.50.30.40">
    <property type="entry name" value="Ribonuclease E inhibitor RraA/RraA-like"/>
    <property type="match status" value="1"/>
</dbReference>
<dbReference type="EC" id="4.1.1.112" evidence="6"/>
<dbReference type="Proteomes" id="UP000610303">
    <property type="component" value="Unassembled WGS sequence"/>
</dbReference>
<keyword evidence="13" id="KW-0460">Magnesium</keyword>
<dbReference type="GO" id="GO:0046872">
    <property type="term" value="F:metal ion binding"/>
    <property type="evidence" value="ECO:0007669"/>
    <property type="project" value="UniProtKB-KW"/>
</dbReference>
<comment type="catalytic activity">
    <reaction evidence="1">
        <text>4-hydroxy-4-methyl-2-oxoglutarate = 2 pyruvate</text>
        <dbReference type="Rhea" id="RHEA:22748"/>
        <dbReference type="ChEBI" id="CHEBI:15361"/>
        <dbReference type="ChEBI" id="CHEBI:58276"/>
        <dbReference type="EC" id="4.1.3.17"/>
    </reaction>
</comment>
<gene>
    <name evidence="14" type="ORF">GCM10010196_08290</name>
</gene>
<protein>
    <recommendedName>
        <fullName evidence="7">Putative 4-hydroxy-4-methyl-2-oxoglutarate aldolase</fullName>
        <ecNumber evidence="6">4.1.1.112</ecNumber>
        <ecNumber evidence="5">4.1.3.17</ecNumber>
    </recommendedName>
    <alternativeName>
        <fullName evidence="11">Oxaloacetate decarboxylase</fullName>
    </alternativeName>
    <alternativeName>
        <fullName evidence="9">Regulator of ribonuclease activity homolog</fullName>
    </alternativeName>
    <alternativeName>
        <fullName evidence="10">RraA-like protein</fullName>
    </alternativeName>
</protein>
<feature type="binding site" evidence="13">
    <location>
        <position position="118"/>
    </location>
    <ligand>
        <name>Mg(2+)</name>
        <dbReference type="ChEBI" id="CHEBI:18420"/>
    </ligand>
</feature>
<dbReference type="Pfam" id="PF03737">
    <property type="entry name" value="RraA-like"/>
    <property type="match status" value="1"/>
</dbReference>
<dbReference type="RefSeq" id="WP_189084009.1">
    <property type="nucleotide sequence ID" value="NZ_BMRJ01000001.1"/>
</dbReference>
<comment type="function">
    <text evidence="8">Catalyzes the aldol cleavage of 4-hydroxy-4-methyl-2-oxoglutarate (HMG) into 2 molecules of pyruvate. Also contains a secondary oxaloacetate (OAA) decarboxylase activity due to the common pyruvate enolate transition state formed following C-C bond cleavage in the retro-aldol and decarboxylation reactions.</text>
</comment>
<dbReference type="EMBL" id="BMRJ01000001">
    <property type="protein sequence ID" value="GGR17643.1"/>
    <property type="molecule type" value="Genomic_DNA"/>
</dbReference>
<dbReference type="PANTHER" id="PTHR33254:SF4">
    <property type="entry name" value="4-HYDROXY-4-METHYL-2-OXOGLUTARATE ALDOLASE 3-RELATED"/>
    <property type="match status" value="1"/>
</dbReference>
<reference evidence="14" key="1">
    <citation type="journal article" date="2014" name="Int. J. Syst. Evol. Microbiol.">
        <title>Complete genome sequence of Corynebacterium casei LMG S-19264T (=DSM 44701T), isolated from a smear-ripened cheese.</title>
        <authorList>
            <consortium name="US DOE Joint Genome Institute (JGI-PGF)"/>
            <person name="Walter F."/>
            <person name="Albersmeier A."/>
            <person name="Kalinowski J."/>
            <person name="Ruckert C."/>
        </authorList>
    </citation>
    <scope>NUCLEOTIDE SEQUENCE</scope>
    <source>
        <strain evidence="14">JCM 3346</strain>
    </source>
</reference>
<evidence type="ECO:0000256" key="2">
    <source>
        <dbReference type="ARBA" id="ARBA00001968"/>
    </source>
</evidence>
<dbReference type="InterPro" id="IPR036704">
    <property type="entry name" value="RraA/RraA-like_sf"/>
</dbReference>
<dbReference type="InterPro" id="IPR005493">
    <property type="entry name" value="RraA/RraA-like"/>
</dbReference>
<feature type="binding site" evidence="13">
    <location>
        <begin position="95"/>
        <end position="98"/>
    </location>
    <ligand>
        <name>substrate</name>
    </ligand>
</feature>
<evidence type="ECO:0000256" key="6">
    <source>
        <dbReference type="ARBA" id="ARBA00012947"/>
    </source>
</evidence>
<evidence type="ECO:0000256" key="4">
    <source>
        <dbReference type="ARBA" id="ARBA00011233"/>
    </source>
</evidence>
<evidence type="ECO:0000256" key="10">
    <source>
        <dbReference type="ARBA" id="ARBA00030169"/>
    </source>
</evidence>
<dbReference type="PANTHER" id="PTHR33254">
    <property type="entry name" value="4-HYDROXY-4-METHYL-2-OXOGLUTARATE ALDOLASE 3-RELATED"/>
    <property type="match status" value="1"/>
</dbReference>
<evidence type="ECO:0000256" key="8">
    <source>
        <dbReference type="ARBA" id="ARBA00025046"/>
    </source>
</evidence>
<dbReference type="GO" id="GO:0047443">
    <property type="term" value="F:4-hydroxy-4-methyl-2-oxoglutarate aldolase activity"/>
    <property type="evidence" value="ECO:0007669"/>
    <property type="project" value="UniProtKB-EC"/>
</dbReference>
<comment type="caution">
    <text evidence="14">The sequence shown here is derived from an EMBL/GenBank/DDBJ whole genome shotgun (WGS) entry which is preliminary data.</text>
</comment>
<comment type="cofactor">
    <cofactor evidence="13">
        <name>Mg(2+)</name>
        <dbReference type="ChEBI" id="CHEBI:18420"/>
    </cofactor>
</comment>
<evidence type="ECO:0000256" key="9">
    <source>
        <dbReference type="ARBA" id="ARBA00029596"/>
    </source>
</evidence>